<dbReference type="PANTHER" id="PTHR12419">
    <property type="entry name" value="OTU DOMAIN CONTAINING PROTEIN"/>
    <property type="match status" value="1"/>
</dbReference>
<evidence type="ECO:0000256" key="3">
    <source>
        <dbReference type="ARBA" id="ARBA00022670"/>
    </source>
</evidence>
<evidence type="ECO:0000256" key="4">
    <source>
        <dbReference type="ARBA" id="ARBA00022786"/>
    </source>
</evidence>
<evidence type="ECO:0000256" key="8">
    <source>
        <dbReference type="ARBA" id="ARBA00074858"/>
    </source>
</evidence>
<comment type="catalytic activity">
    <reaction evidence="1">
        <text>Thiol-dependent hydrolysis of ester, thioester, amide, peptide and isopeptide bonds formed by the C-terminal Gly of ubiquitin (a 76-residue protein attached to proteins as an intracellular targeting signal).</text>
        <dbReference type="EC" id="3.4.19.12"/>
    </reaction>
</comment>
<dbReference type="CDD" id="cd22747">
    <property type="entry name" value="OTU_OTUD1"/>
    <property type="match status" value="1"/>
</dbReference>
<dbReference type="PANTHER" id="PTHR12419:SF101">
    <property type="entry name" value="OTU DOMAIN-CONTAINING PROTEIN 1"/>
    <property type="match status" value="1"/>
</dbReference>
<dbReference type="PROSITE" id="PS50802">
    <property type="entry name" value="OTU"/>
    <property type="match status" value="1"/>
</dbReference>
<dbReference type="GeneTree" id="ENSGT00510000049635"/>
<reference evidence="11" key="1">
    <citation type="submission" date="2025-08" db="UniProtKB">
        <authorList>
            <consortium name="Ensembl"/>
        </authorList>
    </citation>
    <scope>IDENTIFICATION</scope>
</reference>
<dbReference type="InterPro" id="IPR050704">
    <property type="entry name" value="Peptidase_C85-like"/>
</dbReference>
<organism evidence="11 12">
    <name type="scientific">Paramormyrops kingsleyae</name>
    <dbReference type="NCBI Taxonomy" id="1676925"/>
    <lineage>
        <taxon>Eukaryota</taxon>
        <taxon>Metazoa</taxon>
        <taxon>Chordata</taxon>
        <taxon>Craniata</taxon>
        <taxon>Vertebrata</taxon>
        <taxon>Euteleostomi</taxon>
        <taxon>Actinopterygii</taxon>
        <taxon>Neopterygii</taxon>
        <taxon>Teleostei</taxon>
        <taxon>Osteoglossocephala</taxon>
        <taxon>Osteoglossomorpha</taxon>
        <taxon>Osteoglossiformes</taxon>
        <taxon>Mormyridae</taxon>
        <taxon>Paramormyrops</taxon>
    </lineage>
</organism>
<dbReference type="Gene3D" id="3.90.70.80">
    <property type="match status" value="1"/>
</dbReference>
<keyword evidence="5" id="KW-0378">Hydrolase</keyword>
<dbReference type="EC" id="3.4.19.12" evidence="2"/>
<dbReference type="SUPFAM" id="SSF54001">
    <property type="entry name" value="Cysteine proteinases"/>
    <property type="match status" value="1"/>
</dbReference>
<feature type="domain" description="OTU" evidence="10">
    <location>
        <begin position="274"/>
        <end position="403"/>
    </location>
</feature>
<dbReference type="GO" id="GO:0006508">
    <property type="term" value="P:proteolysis"/>
    <property type="evidence" value="ECO:0007669"/>
    <property type="project" value="UniProtKB-KW"/>
</dbReference>
<keyword evidence="4" id="KW-0833">Ubl conjugation pathway</keyword>
<sequence length="446" mass="49373">MQLYSSALIHYPGSSCKVSIPISSVTDQVPRSTVTSVSVITRTDGRGGIRRTEDQTGGSVAVENMPDHSCYEAVPSKPAHYTSTAEILVTRPNGVERSVPIHVIVGPRNKLSSSAQLQRAQPSLVDMKGPYVSDSQLIENFMGEMEGGVDALDEYRKVLENNLINMDKTSAAMPCRNGAGVGTLDSETGERAPPGIGVTQDRLEHLGHGLDPRRGTRTVQITRPIREEDAASAGAPLSNDPESAVEGELEARDREPNYLSEVERQNQYLKDRQKYRFHIIPDGNCLYRAVCKAVFGNQSMHRELREETMHHIADHLEAFNPIIEGDIGEFLINAAQDGVWAGYPELLAMSQMLHVNIHLTTGGSLESPTVSTMVHYLGEEDASKPTIWLSWLSNGHYDALFDRCLPNPEYESWCRQTHVQRRRDEELAKSMAASLSRMYIEQNGSC</sequence>
<accession>A0A3B3QAK4</accession>
<dbReference type="GO" id="GO:0004843">
    <property type="term" value="F:cysteine-type deubiquitinase activity"/>
    <property type="evidence" value="ECO:0007669"/>
    <property type="project" value="UniProtKB-EC"/>
</dbReference>
<dbReference type="InterPro" id="IPR038765">
    <property type="entry name" value="Papain-like_cys_pep_sf"/>
</dbReference>
<dbReference type="STRING" id="1676925.ENSPKIP00000003203"/>
<keyword evidence="3" id="KW-0645">Protease</keyword>
<name>A0A3B3QAK4_9TELE</name>
<reference evidence="11" key="2">
    <citation type="submission" date="2025-09" db="UniProtKB">
        <authorList>
            <consortium name="Ensembl"/>
        </authorList>
    </citation>
    <scope>IDENTIFICATION</scope>
</reference>
<evidence type="ECO:0000256" key="5">
    <source>
        <dbReference type="ARBA" id="ARBA00022801"/>
    </source>
</evidence>
<evidence type="ECO:0000313" key="11">
    <source>
        <dbReference type="Ensembl" id="ENSPKIP00000003203.1"/>
    </source>
</evidence>
<dbReference type="AlphaFoldDB" id="A0A3B3QAK4"/>
<dbReference type="InterPro" id="IPR003323">
    <property type="entry name" value="OTU_dom"/>
</dbReference>
<dbReference type="OrthoDB" id="409956at2759"/>
<dbReference type="Proteomes" id="UP000261540">
    <property type="component" value="Unplaced"/>
</dbReference>
<evidence type="ECO:0000256" key="1">
    <source>
        <dbReference type="ARBA" id="ARBA00000707"/>
    </source>
</evidence>
<evidence type="ECO:0000256" key="9">
    <source>
        <dbReference type="SAM" id="MobiDB-lite"/>
    </source>
</evidence>
<dbReference type="GO" id="GO:0070536">
    <property type="term" value="P:protein K63-linked deubiquitination"/>
    <property type="evidence" value="ECO:0007669"/>
    <property type="project" value="TreeGrafter"/>
</dbReference>
<evidence type="ECO:0000259" key="10">
    <source>
        <dbReference type="PROSITE" id="PS50802"/>
    </source>
</evidence>
<evidence type="ECO:0000256" key="2">
    <source>
        <dbReference type="ARBA" id="ARBA00012759"/>
    </source>
</evidence>
<keyword evidence="12" id="KW-1185">Reference proteome</keyword>
<keyword evidence="6" id="KW-0788">Thiol protease</keyword>
<evidence type="ECO:0000256" key="7">
    <source>
        <dbReference type="ARBA" id="ARBA00057633"/>
    </source>
</evidence>
<evidence type="ECO:0000313" key="12">
    <source>
        <dbReference type="Proteomes" id="UP000261540"/>
    </source>
</evidence>
<proteinExistence type="predicted"/>
<feature type="region of interest" description="Disordered" evidence="9">
    <location>
        <begin position="226"/>
        <end position="255"/>
    </location>
</feature>
<dbReference type="FunFam" id="3.90.70.80:FF:000010">
    <property type="entry name" value="OTU domain-containing protein 1"/>
    <property type="match status" value="1"/>
</dbReference>
<protein>
    <recommendedName>
        <fullName evidence="8">OTU domain-containing protein 1</fullName>
        <ecNumber evidence="2">3.4.19.12</ecNumber>
    </recommendedName>
</protein>
<dbReference type="InterPro" id="IPR047834">
    <property type="entry name" value="OTUD1_OTU"/>
</dbReference>
<dbReference type="Pfam" id="PF02338">
    <property type="entry name" value="OTU"/>
    <property type="match status" value="1"/>
</dbReference>
<evidence type="ECO:0000256" key="6">
    <source>
        <dbReference type="ARBA" id="ARBA00022807"/>
    </source>
</evidence>
<comment type="function">
    <text evidence="7">Deubiquitinating enzyme that specifically hydrolyzes 'Lys-63'-linked polyubiquitin to monoubiquitin. Required for the stability and translation of a subset mRNAs with a high abundance of rare codons by mediating deubiquitination of 40S ribosomal protein RPS10/eS10, thereby antagonizing ZNF598-mediated 40S ubiquitination. The abundance of rare codons in mRNAs can limit the translation rate and can lead to ribosome collisions that trigger activation of ribosome quality control (RQC) pathway by ZNF598. OTUD1-mediated deubiquitination prevents activation of the RQC and subsequent dissociation of ribosomes and stimulates formation of polysomes and translation.</text>
</comment>
<dbReference type="Ensembl" id="ENSPKIT00000027162.1">
    <property type="protein sequence ID" value="ENSPKIP00000003203.1"/>
    <property type="gene ID" value="ENSPKIG00000020810.1"/>
</dbReference>